<organism evidence="2 3">
    <name type="scientific">Trichobilharzia regenti</name>
    <name type="common">Nasal bird schistosome</name>
    <dbReference type="NCBI Taxonomy" id="157069"/>
    <lineage>
        <taxon>Eukaryota</taxon>
        <taxon>Metazoa</taxon>
        <taxon>Spiralia</taxon>
        <taxon>Lophotrochozoa</taxon>
        <taxon>Platyhelminthes</taxon>
        <taxon>Trematoda</taxon>
        <taxon>Digenea</taxon>
        <taxon>Strigeidida</taxon>
        <taxon>Schistosomatoidea</taxon>
        <taxon>Schistosomatidae</taxon>
        <taxon>Trichobilharzia</taxon>
    </lineage>
</organism>
<proteinExistence type="predicted"/>
<protein>
    <recommendedName>
        <fullName evidence="1">Vacuolar ATPase assembly protein VMA22</fullName>
    </recommendedName>
</protein>
<sequence length="190" mass="21324">MAERLPRHFKFISIYVNAMNKLPSDDELDALVLDHLENLSIILDLNHHLEDSLSEGRLLLAKTRHNLRGNSCSVSATSYNLNEMSSRGASFRAAVIEEPLEPVCDTNFKTVRFQLIDELASNKWDSSPSADPIRWFSGVLVPSSLRHAQSCFRRAVNLSLELASRRAKLEASSQQIKHLIKLRTAADLAT</sequence>
<name>A0AA85JVT9_TRIRE</name>
<keyword evidence="2" id="KW-1185">Reference proteome</keyword>
<dbReference type="Proteomes" id="UP000050795">
    <property type="component" value="Unassembled WGS sequence"/>
</dbReference>
<dbReference type="PANTHER" id="PTHR31996">
    <property type="entry name" value="COILED-COIL DOMAIN-CONTAINING PROTEIN 115"/>
    <property type="match status" value="1"/>
</dbReference>
<dbReference type="WBParaSite" id="TREG1_45710.1">
    <property type="protein sequence ID" value="TREG1_45710.1"/>
    <property type="gene ID" value="TREG1_45710"/>
</dbReference>
<evidence type="ECO:0000256" key="1">
    <source>
        <dbReference type="ARBA" id="ARBA00093634"/>
    </source>
</evidence>
<dbReference type="GO" id="GO:0070072">
    <property type="term" value="P:vacuolar proton-transporting V-type ATPase complex assembly"/>
    <property type="evidence" value="ECO:0007669"/>
    <property type="project" value="InterPro"/>
</dbReference>
<evidence type="ECO:0000313" key="3">
    <source>
        <dbReference type="WBParaSite" id="TREG1_45710.1"/>
    </source>
</evidence>
<evidence type="ECO:0000313" key="2">
    <source>
        <dbReference type="Proteomes" id="UP000050795"/>
    </source>
</evidence>
<dbReference type="AlphaFoldDB" id="A0AA85JVT9"/>
<dbReference type="PANTHER" id="PTHR31996:SF2">
    <property type="entry name" value="COILED-COIL DOMAIN-CONTAINING PROTEIN 115"/>
    <property type="match status" value="1"/>
</dbReference>
<dbReference type="Pfam" id="PF21730">
    <property type="entry name" value="Vma22_CCDC115"/>
    <property type="match status" value="1"/>
</dbReference>
<dbReference type="InterPro" id="IPR040357">
    <property type="entry name" value="Vma22/CCDC115"/>
</dbReference>
<reference evidence="3" key="2">
    <citation type="submission" date="2023-11" db="UniProtKB">
        <authorList>
            <consortium name="WormBaseParasite"/>
        </authorList>
    </citation>
    <scope>IDENTIFICATION</scope>
</reference>
<accession>A0AA85JVT9</accession>
<reference evidence="2" key="1">
    <citation type="submission" date="2022-06" db="EMBL/GenBank/DDBJ databases">
        <authorList>
            <person name="Berger JAMES D."/>
            <person name="Berger JAMES D."/>
        </authorList>
    </citation>
    <scope>NUCLEOTIDE SEQUENCE [LARGE SCALE GENOMIC DNA]</scope>
</reference>
<dbReference type="GO" id="GO:0051082">
    <property type="term" value="F:unfolded protein binding"/>
    <property type="evidence" value="ECO:0007669"/>
    <property type="project" value="TreeGrafter"/>
</dbReference>